<keyword evidence="1" id="KW-0472">Membrane</keyword>
<dbReference type="EMBL" id="JBHUOP010000002">
    <property type="protein sequence ID" value="MFD2840124.1"/>
    <property type="molecule type" value="Genomic_DNA"/>
</dbReference>
<dbReference type="RefSeq" id="WP_377465808.1">
    <property type="nucleotide sequence ID" value="NZ_JBHUOP010000002.1"/>
</dbReference>
<proteinExistence type="predicted"/>
<evidence type="ECO:0000313" key="3">
    <source>
        <dbReference type="Proteomes" id="UP001597391"/>
    </source>
</evidence>
<feature type="transmembrane region" description="Helical" evidence="1">
    <location>
        <begin position="71"/>
        <end position="96"/>
    </location>
</feature>
<dbReference type="Proteomes" id="UP001597391">
    <property type="component" value="Unassembled WGS sequence"/>
</dbReference>
<reference evidence="3" key="1">
    <citation type="journal article" date="2019" name="Int. J. Syst. Evol. Microbiol.">
        <title>The Global Catalogue of Microorganisms (GCM) 10K type strain sequencing project: providing services to taxonomists for standard genome sequencing and annotation.</title>
        <authorList>
            <consortium name="The Broad Institute Genomics Platform"/>
            <consortium name="The Broad Institute Genome Sequencing Center for Infectious Disease"/>
            <person name="Wu L."/>
            <person name="Ma J."/>
        </authorList>
    </citation>
    <scope>NUCLEOTIDE SEQUENCE [LARGE SCALE GENOMIC DNA]</scope>
    <source>
        <strain evidence="3">KCTC 33576</strain>
    </source>
</reference>
<feature type="transmembrane region" description="Helical" evidence="1">
    <location>
        <begin position="116"/>
        <end position="142"/>
    </location>
</feature>
<feature type="transmembrane region" description="Helical" evidence="1">
    <location>
        <begin position="413"/>
        <end position="433"/>
    </location>
</feature>
<name>A0ABW5XEH5_9MICO</name>
<feature type="transmembrane region" description="Helical" evidence="1">
    <location>
        <begin position="29"/>
        <end position="51"/>
    </location>
</feature>
<comment type="caution">
    <text evidence="2">The sequence shown here is derived from an EMBL/GenBank/DDBJ whole genome shotgun (WGS) entry which is preliminary data.</text>
</comment>
<feature type="transmembrane region" description="Helical" evidence="1">
    <location>
        <begin position="383"/>
        <end position="407"/>
    </location>
</feature>
<feature type="transmembrane region" description="Helical" evidence="1">
    <location>
        <begin position="208"/>
        <end position="225"/>
    </location>
</feature>
<feature type="transmembrane region" description="Helical" evidence="1">
    <location>
        <begin position="327"/>
        <end position="349"/>
    </location>
</feature>
<evidence type="ECO:0000256" key="1">
    <source>
        <dbReference type="SAM" id="Phobius"/>
    </source>
</evidence>
<protein>
    <recommendedName>
        <fullName evidence="4">FtsX-like permease family protein</fullName>
    </recommendedName>
</protein>
<feature type="transmembrane region" description="Helical" evidence="1">
    <location>
        <begin position="162"/>
        <end position="187"/>
    </location>
</feature>
<keyword evidence="1" id="KW-1133">Transmembrane helix</keyword>
<keyword evidence="3" id="KW-1185">Reference proteome</keyword>
<feature type="transmembrane region" description="Helical" evidence="1">
    <location>
        <begin position="231"/>
        <end position="262"/>
    </location>
</feature>
<evidence type="ECO:0008006" key="4">
    <source>
        <dbReference type="Google" id="ProtNLM"/>
    </source>
</evidence>
<evidence type="ECO:0000313" key="2">
    <source>
        <dbReference type="EMBL" id="MFD2840124.1"/>
    </source>
</evidence>
<sequence length="445" mass="46386">MNAIQLWWFMNRRTREAARHSKDPASITSLLTVVAFASVTALLLIVVGGIAAFEFRAHQPGATSNSQSYVAFAYIAGALLLVPLLTMGGAAARLVVARRDERLARLRLVGATTAQITVLSALDAATSAFIGMLCGVGGYFALIPAIGLIPFEGRGFTFSELWVGPALLAAVGLGVIVLGTVSALVGLQRVVVSPLGVAQRQSTPALKAIRILAVVLAFVGMVLATKTSLASFLFIGIMFAVGLGTLNLVGPFVMGIVGQFAASRAKTLDVLLASRRIIDDPKTAWRSVGGVALATFIAGLASVMTLFSGYEGRTPEDVMFATDISTGGYLTLAIAGVLAAISTGVTQAGRVISQREQYRFLHLAGTGVPTLERARIKETTIPMIAAVGTALALSALFLVPMFGAGLFQNPLVLVRFAVSVAFAVGLVLVGTLASRRLVTAVARLD</sequence>
<feature type="transmembrane region" description="Helical" evidence="1">
    <location>
        <begin position="283"/>
        <end position="307"/>
    </location>
</feature>
<keyword evidence="1" id="KW-0812">Transmembrane</keyword>
<gene>
    <name evidence="2" type="ORF">ACFSYH_06025</name>
</gene>
<accession>A0ABW5XEH5</accession>
<organism evidence="2 3">
    <name type="scientific">Populibacterium corticicola</name>
    <dbReference type="NCBI Taxonomy" id="1812826"/>
    <lineage>
        <taxon>Bacteria</taxon>
        <taxon>Bacillati</taxon>
        <taxon>Actinomycetota</taxon>
        <taxon>Actinomycetes</taxon>
        <taxon>Micrococcales</taxon>
        <taxon>Jonesiaceae</taxon>
        <taxon>Populibacterium</taxon>
    </lineage>
</organism>